<feature type="region of interest" description="Disordered" evidence="1">
    <location>
        <begin position="48"/>
        <end position="68"/>
    </location>
</feature>
<evidence type="ECO:0000256" key="1">
    <source>
        <dbReference type="SAM" id="MobiDB-lite"/>
    </source>
</evidence>
<proteinExistence type="predicted"/>
<dbReference type="EMBL" id="JACGWO010000007">
    <property type="protein sequence ID" value="KAK4422837.1"/>
    <property type="molecule type" value="Genomic_DNA"/>
</dbReference>
<comment type="caution">
    <text evidence="2">The sequence shown here is derived from an EMBL/GenBank/DDBJ whole genome shotgun (WGS) entry which is preliminary data.</text>
</comment>
<evidence type="ECO:0000313" key="3">
    <source>
        <dbReference type="Proteomes" id="UP001293254"/>
    </source>
</evidence>
<evidence type="ECO:0000313" key="2">
    <source>
        <dbReference type="EMBL" id="KAK4422837.1"/>
    </source>
</evidence>
<name>A0AAE2CHY9_9LAMI</name>
<feature type="compositionally biased region" description="Basic and acidic residues" evidence="1">
    <location>
        <begin position="121"/>
        <end position="141"/>
    </location>
</feature>
<reference evidence="2" key="2">
    <citation type="journal article" date="2024" name="Plant">
        <title>Genomic evolution and insights into agronomic trait innovations of Sesamum species.</title>
        <authorList>
            <person name="Miao H."/>
            <person name="Wang L."/>
            <person name="Qu L."/>
            <person name="Liu H."/>
            <person name="Sun Y."/>
            <person name="Le M."/>
            <person name="Wang Q."/>
            <person name="Wei S."/>
            <person name="Zheng Y."/>
            <person name="Lin W."/>
            <person name="Duan Y."/>
            <person name="Cao H."/>
            <person name="Xiong S."/>
            <person name="Wang X."/>
            <person name="Wei L."/>
            <person name="Li C."/>
            <person name="Ma Q."/>
            <person name="Ju M."/>
            <person name="Zhao R."/>
            <person name="Li G."/>
            <person name="Mu C."/>
            <person name="Tian Q."/>
            <person name="Mei H."/>
            <person name="Zhang T."/>
            <person name="Gao T."/>
            <person name="Zhang H."/>
        </authorList>
    </citation>
    <scope>NUCLEOTIDE SEQUENCE</scope>
    <source>
        <strain evidence="2">3651</strain>
    </source>
</reference>
<dbReference type="Proteomes" id="UP001293254">
    <property type="component" value="Unassembled WGS sequence"/>
</dbReference>
<keyword evidence="3" id="KW-1185">Reference proteome</keyword>
<protein>
    <submittedName>
        <fullName evidence="2">Uncharacterized protein</fullName>
    </submittedName>
</protein>
<gene>
    <name evidence="2" type="ORF">Salat_1866300</name>
</gene>
<accession>A0AAE2CHY9</accession>
<sequence>MRFSVAVAGVFSGDAADGLLLNRWSIFRCQPSRPATEHLPQCSYSDTENYKMPKTDGPPTAPTPAAPPVKRSYANVVQHNSTTSFQFDPNRAAKKTFCEDECGAMGKVSSFKGDPAKKVQEQNIGNKDKEFASVDNDRPEQELTEGNITMENSRKLKLMTQIT</sequence>
<feature type="region of interest" description="Disordered" evidence="1">
    <location>
        <begin position="121"/>
        <end position="163"/>
    </location>
</feature>
<dbReference type="AlphaFoldDB" id="A0AAE2CHY9"/>
<organism evidence="2 3">
    <name type="scientific">Sesamum alatum</name>
    <dbReference type="NCBI Taxonomy" id="300844"/>
    <lineage>
        <taxon>Eukaryota</taxon>
        <taxon>Viridiplantae</taxon>
        <taxon>Streptophyta</taxon>
        <taxon>Embryophyta</taxon>
        <taxon>Tracheophyta</taxon>
        <taxon>Spermatophyta</taxon>
        <taxon>Magnoliopsida</taxon>
        <taxon>eudicotyledons</taxon>
        <taxon>Gunneridae</taxon>
        <taxon>Pentapetalae</taxon>
        <taxon>asterids</taxon>
        <taxon>lamiids</taxon>
        <taxon>Lamiales</taxon>
        <taxon>Pedaliaceae</taxon>
        <taxon>Sesamum</taxon>
    </lineage>
</organism>
<reference evidence="2" key="1">
    <citation type="submission" date="2020-06" db="EMBL/GenBank/DDBJ databases">
        <authorList>
            <person name="Li T."/>
            <person name="Hu X."/>
            <person name="Zhang T."/>
            <person name="Song X."/>
            <person name="Zhang H."/>
            <person name="Dai N."/>
            <person name="Sheng W."/>
            <person name="Hou X."/>
            <person name="Wei L."/>
        </authorList>
    </citation>
    <scope>NUCLEOTIDE SEQUENCE</scope>
    <source>
        <strain evidence="2">3651</strain>
        <tissue evidence="2">Leaf</tissue>
    </source>
</reference>